<protein>
    <submittedName>
        <fullName evidence="4">CBS domain-containing protein</fullName>
    </submittedName>
</protein>
<comment type="caution">
    <text evidence="4">The sequence shown here is derived from an EMBL/GenBank/DDBJ whole genome shotgun (WGS) entry which is preliminary data.</text>
</comment>
<organism evidence="4 5">
    <name type="scientific">Cellulomonas septica</name>
    <dbReference type="NCBI Taxonomy" id="285080"/>
    <lineage>
        <taxon>Bacteria</taxon>
        <taxon>Bacillati</taxon>
        <taxon>Actinomycetota</taxon>
        <taxon>Actinomycetes</taxon>
        <taxon>Micrococcales</taxon>
        <taxon>Cellulomonadaceae</taxon>
        <taxon>Cellulomonas</taxon>
    </lineage>
</organism>
<dbReference type="SUPFAM" id="SSF54631">
    <property type="entry name" value="CBS-domain pair"/>
    <property type="match status" value="1"/>
</dbReference>
<feature type="domain" description="CBS" evidence="3">
    <location>
        <begin position="8"/>
        <end position="67"/>
    </location>
</feature>
<evidence type="ECO:0000256" key="1">
    <source>
        <dbReference type="ARBA" id="ARBA00023122"/>
    </source>
</evidence>
<evidence type="ECO:0000313" key="4">
    <source>
        <dbReference type="EMBL" id="NKY41022.1"/>
    </source>
</evidence>
<dbReference type="PROSITE" id="PS51371">
    <property type="entry name" value="CBS"/>
    <property type="match status" value="2"/>
</dbReference>
<evidence type="ECO:0000259" key="3">
    <source>
        <dbReference type="PROSITE" id="PS51371"/>
    </source>
</evidence>
<dbReference type="RefSeq" id="WP_168680137.1">
    <property type="nucleotide sequence ID" value="NZ_JAAXOY010000540.1"/>
</dbReference>
<keyword evidence="5" id="KW-1185">Reference proteome</keyword>
<keyword evidence="1 2" id="KW-0129">CBS domain</keyword>
<dbReference type="Proteomes" id="UP000777774">
    <property type="component" value="Unassembled WGS sequence"/>
</dbReference>
<accession>A0ABX1K5U9</accession>
<dbReference type="InterPro" id="IPR000644">
    <property type="entry name" value="CBS_dom"/>
</dbReference>
<dbReference type="EMBL" id="JAAXOY010000540">
    <property type="protein sequence ID" value="NKY41022.1"/>
    <property type="molecule type" value="Genomic_DNA"/>
</dbReference>
<dbReference type="PANTHER" id="PTHR43080:SF2">
    <property type="entry name" value="CBS DOMAIN-CONTAINING PROTEIN"/>
    <property type="match status" value="1"/>
</dbReference>
<feature type="domain" description="CBS" evidence="3">
    <location>
        <begin position="72"/>
        <end position="130"/>
    </location>
</feature>
<sequence length="137" mass="13898">MATVADVLSPSPITVETTATVREAAELMREHDVGDLVVVEQGRLVGIVTDRDLVVRVLAVGGGANDPVGQVATGSPVVVGPDDDLVGAARLMATHAVRRLPVVREGEVVGVLSLGDLAVRHNAGPVLGAISQAPASS</sequence>
<gene>
    <name evidence="4" type="ORF">HGA02_16265</name>
</gene>
<proteinExistence type="predicted"/>
<dbReference type="InterPro" id="IPR046342">
    <property type="entry name" value="CBS_dom_sf"/>
</dbReference>
<evidence type="ECO:0000313" key="5">
    <source>
        <dbReference type="Proteomes" id="UP000777774"/>
    </source>
</evidence>
<dbReference type="Pfam" id="PF00571">
    <property type="entry name" value="CBS"/>
    <property type="match status" value="2"/>
</dbReference>
<dbReference type="InterPro" id="IPR051257">
    <property type="entry name" value="Diverse_CBS-Domain"/>
</dbReference>
<evidence type="ECO:0000256" key="2">
    <source>
        <dbReference type="PROSITE-ProRule" id="PRU00703"/>
    </source>
</evidence>
<name>A0ABX1K5U9_9CELL</name>
<dbReference type="Gene3D" id="3.10.580.10">
    <property type="entry name" value="CBS-domain"/>
    <property type="match status" value="1"/>
</dbReference>
<dbReference type="SMART" id="SM00116">
    <property type="entry name" value="CBS"/>
    <property type="match status" value="2"/>
</dbReference>
<reference evidence="4 5" key="1">
    <citation type="submission" date="2020-04" db="EMBL/GenBank/DDBJ databases">
        <title>MicrobeNet Type strains.</title>
        <authorList>
            <person name="Nicholson A.C."/>
        </authorList>
    </citation>
    <scope>NUCLEOTIDE SEQUENCE [LARGE SCALE GENOMIC DNA]</scope>
    <source>
        <strain evidence="4 5">ATCC BAA-787</strain>
    </source>
</reference>
<dbReference type="PANTHER" id="PTHR43080">
    <property type="entry name" value="CBS DOMAIN-CONTAINING PROTEIN CBSX3, MITOCHONDRIAL"/>
    <property type="match status" value="1"/>
</dbReference>